<accession>K9VT79</accession>
<gene>
    <name evidence="1" type="ORF">Cri9333_0292</name>
</gene>
<dbReference type="KEGG" id="cep:Cri9333_0292"/>
<dbReference type="eggNOG" id="COG4886">
    <property type="taxonomic scope" value="Bacteria"/>
</dbReference>
<sequence>MKLTCSTQNSLSSIVNSVNFITTKLPLKVVVASALLIGVTGSMVMDSFVLTAPSYAQTVSKTKVSKAKKRIIAKKPVTTRKPVTTKKPVTTQRTSFRAYPKNNFSAIVQPHS</sequence>
<dbReference type="Proteomes" id="UP000010472">
    <property type="component" value="Chromosome"/>
</dbReference>
<dbReference type="HOGENOM" id="CLU_2141727_0_0_3"/>
<dbReference type="AlphaFoldDB" id="K9VT79"/>
<organism evidence="1 2">
    <name type="scientific">Crinalium epipsammum PCC 9333</name>
    <dbReference type="NCBI Taxonomy" id="1173022"/>
    <lineage>
        <taxon>Bacteria</taxon>
        <taxon>Bacillati</taxon>
        <taxon>Cyanobacteriota</taxon>
        <taxon>Cyanophyceae</taxon>
        <taxon>Gomontiellales</taxon>
        <taxon>Gomontiellaceae</taxon>
        <taxon>Crinalium</taxon>
    </lineage>
</organism>
<protein>
    <submittedName>
        <fullName evidence="1">Uncharacterized protein</fullName>
    </submittedName>
</protein>
<dbReference type="EMBL" id="CP003620">
    <property type="protein sequence ID" value="AFZ11278.1"/>
    <property type="molecule type" value="Genomic_DNA"/>
</dbReference>
<evidence type="ECO:0000313" key="2">
    <source>
        <dbReference type="Proteomes" id="UP000010472"/>
    </source>
</evidence>
<name>K9VT79_9CYAN</name>
<evidence type="ECO:0000313" key="1">
    <source>
        <dbReference type="EMBL" id="AFZ11278.1"/>
    </source>
</evidence>
<proteinExistence type="predicted"/>
<keyword evidence="2" id="KW-1185">Reference proteome</keyword>
<dbReference type="RefSeq" id="WP_015201420.1">
    <property type="nucleotide sequence ID" value="NC_019753.1"/>
</dbReference>
<reference evidence="1 2" key="1">
    <citation type="submission" date="2012-06" db="EMBL/GenBank/DDBJ databases">
        <title>Finished chromosome of genome of Crinalium epipsammum PCC 9333.</title>
        <authorList>
            <consortium name="US DOE Joint Genome Institute"/>
            <person name="Gugger M."/>
            <person name="Coursin T."/>
            <person name="Rippka R."/>
            <person name="Tandeau De Marsac N."/>
            <person name="Huntemann M."/>
            <person name="Wei C.-L."/>
            <person name="Han J."/>
            <person name="Detter J.C."/>
            <person name="Han C."/>
            <person name="Tapia R."/>
            <person name="Davenport K."/>
            <person name="Daligault H."/>
            <person name="Erkkila T."/>
            <person name="Gu W."/>
            <person name="Munk A.C.C."/>
            <person name="Teshima H."/>
            <person name="Xu Y."/>
            <person name="Chain P."/>
            <person name="Chen A."/>
            <person name="Krypides N."/>
            <person name="Mavromatis K."/>
            <person name="Markowitz V."/>
            <person name="Szeto E."/>
            <person name="Ivanova N."/>
            <person name="Mikhailova N."/>
            <person name="Ovchinnikova G."/>
            <person name="Pagani I."/>
            <person name="Pati A."/>
            <person name="Goodwin L."/>
            <person name="Peters L."/>
            <person name="Pitluck S."/>
            <person name="Woyke T."/>
            <person name="Kerfeld C."/>
        </authorList>
    </citation>
    <scope>NUCLEOTIDE SEQUENCE [LARGE SCALE GENOMIC DNA]</scope>
    <source>
        <strain evidence="1 2">PCC 9333</strain>
    </source>
</reference>